<comment type="caution">
    <text evidence="12">The sequence shown here is derived from an EMBL/GenBank/DDBJ whole genome shotgun (WGS) entry which is preliminary data.</text>
</comment>
<gene>
    <name evidence="12" type="ORF">FSC37_07590</name>
</gene>
<dbReference type="InterPro" id="IPR036291">
    <property type="entry name" value="NAD(P)-bd_dom_sf"/>
</dbReference>
<dbReference type="EMBL" id="VOPW01000001">
    <property type="protein sequence ID" value="TXC65892.1"/>
    <property type="molecule type" value="Genomic_DNA"/>
</dbReference>
<feature type="region of interest" description="Disordered" evidence="9">
    <location>
        <begin position="179"/>
        <end position="245"/>
    </location>
</feature>
<keyword evidence="13" id="KW-1185">Reference proteome</keyword>
<dbReference type="InterPro" id="IPR020904">
    <property type="entry name" value="Sc_DH/Rdtase_CS"/>
</dbReference>
<evidence type="ECO:0000259" key="11">
    <source>
        <dbReference type="Pfam" id="PF01432"/>
    </source>
</evidence>
<proteinExistence type="inferred from homology"/>
<accession>A0A5C6TYX4</accession>
<evidence type="ECO:0000256" key="10">
    <source>
        <dbReference type="SAM" id="SignalP"/>
    </source>
</evidence>
<evidence type="ECO:0000256" key="7">
    <source>
        <dbReference type="ARBA" id="ARBA00023049"/>
    </source>
</evidence>
<dbReference type="PANTHER" id="PTHR11804">
    <property type="entry name" value="PROTEASE M3 THIMET OLIGOPEPTIDASE-RELATED"/>
    <property type="match status" value="1"/>
</dbReference>
<organism evidence="12 13">
    <name type="scientific">Piscinibacter aquaticus</name>
    <dbReference type="NCBI Taxonomy" id="392597"/>
    <lineage>
        <taxon>Bacteria</taxon>
        <taxon>Pseudomonadati</taxon>
        <taxon>Pseudomonadota</taxon>
        <taxon>Betaproteobacteria</taxon>
        <taxon>Burkholderiales</taxon>
        <taxon>Sphaerotilaceae</taxon>
        <taxon>Piscinibacter</taxon>
    </lineage>
</organism>
<dbReference type="InterPro" id="IPR024077">
    <property type="entry name" value="Neurolysin/TOP_dom2"/>
</dbReference>
<dbReference type="Proteomes" id="UP000321832">
    <property type="component" value="Unassembled WGS sequence"/>
</dbReference>
<dbReference type="GO" id="GO:0046872">
    <property type="term" value="F:metal ion binding"/>
    <property type="evidence" value="ECO:0007669"/>
    <property type="project" value="UniProtKB-UniRule"/>
</dbReference>
<keyword evidence="4 8" id="KW-0479">Metal-binding</keyword>
<feature type="signal peptide" evidence="10">
    <location>
        <begin position="1"/>
        <end position="18"/>
    </location>
</feature>
<keyword evidence="7 8" id="KW-0482">Metalloprotease</keyword>
<reference evidence="12 13" key="1">
    <citation type="submission" date="2019-08" db="EMBL/GenBank/DDBJ databases">
        <authorList>
            <person name="Khan S.A."/>
            <person name="Jeon C.O."/>
            <person name="Jeong S.E."/>
        </authorList>
    </citation>
    <scope>NUCLEOTIDE SEQUENCE [LARGE SCALE GENOMIC DNA]</scope>
    <source>
        <strain evidence="13">IMCC1728</strain>
    </source>
</reference>
<dbReference type="Gene3D" id="3.40.390.10">
    <property type="entry name" value="Collagenase (Catalytic Domain)"/>
    <property type="match status" value="1"/>
</dbReference>
<dbReference type="Pfam" id="PF00106">
    <property type="entry name" value="adh_short"/>
    <property type="match status" value="1"/>
</dbReference>
<dbReference type="SUPFAM" id="SSF51735">
    <property type="entry name" value="NAD(P)-binding Rossmann-fold domains"/>
    <property type="match status" value="1"/>
</dbReference>
<dbReference type="AlphaFoldDB" id="A0A5C6TYX4"/>
<keyword evidence="10" id="KW-0732">Signal</keyword>
<evidence type="ECO:0000313" key="12">
    <source>
        <dbReference type="EMBL" id="TXC65892.1"/>
    </source>
</evidence>
<dbReference type="GO" id="GO:0006518">
    <property type="term" value="P:peptide metabolic process"/>
    <property type="evidence" value="ECO:0007669"/>
    <property type="project" value="TreeGrafter"/>
</dbReference>
<evidence type="ECO:0000256" key="8">
    <source>
        <dbReference type="RuleBase" id="RU003435"/>
    </source>
</evidence>
<evidence type="ECO:0000256" key="6">
    <source>
        <dbReference type="ARBA" id="ARBA00022833"/>
    </source>
</evidence>
<comment type="cofactor">
    <cofactor evidence="8">
        <name>Zn(2+)</name>
        <dbReference type="ChEBI" id="CHEBI:29105"/>
    </cofactor>
    <text evidence="8">Binds 1 zinc ion.</text>
</comment>
<keyword evidence="6 8" id="KW-0862">Zinc</keyword>
<comment type="similarity">
    <text evidence="1 8">Belongs to the peptidase M3 family.</text>
</comment>
<feature type="compositionally biased region" description="Basic residues" evidence="9">
    <location>
        <begin position="179"/>
        <end position="194"/>
    </location>
</feature>
<dbReference type="InterPro" id="IPR002347">
    <property type="entry name" value="SDR_fam"/>
</dbReference>
<feature type="compositionally biased region" description="Low complexity" evidence="9">
    <location>
        <begin position="639"/>
        <end position="648"/>
    </location>
</feature>
<evidence type="ECO:0000313" key="13">
    <source>
        <dbReference type="Proteomes" id="UP000321832"/>
    </source>
</evidence>
<name>A0A5C6TYX4_9BURK</name>
<dbReference type="Gene3D" id="3.40.50.720">
    <property type="entry name" value="NAD(P)-binding Rossmann-like Domain"/>
    <property type="match status" value="1"/>
</dbReference>
<dbReference type="PRINTS" id="PR00081">
    <property type="entry name" value="GDHRDH"/>
</dbReference>
<evidence type="ECO:0000256" key="4">
    <source>
        <dbReference type="ARBA" id="ARBA00022723"/>
    </source>
</evidence>
<evidence type="ECO:0000256" key="5">
    <source>
        <dbReference type="ARBA" id="ARBA00022801"/>
    </source>
</evidence>
<dbReference type="PROSITE" id="PS00061">
    <property type="entry name" value="ADH_SHORT"/>
    <property type="match status" value="1"/>
</dbReference>
<dbReference type="InterPro" id="IPR001567">
    <property type="entry name" value="Pept_M3A_M3B_dom"/>
</dbReference>
<keyword evidence="5 8" id="KW-0378">Hydrolase</keyword>
<evidence type="ECO:0000256" key="3">
    <source>
        <dbReference type="ARBA" id="ARBA00022670"/>
    </source>
</evidence>
<dbReference type="FunFam" id="3.40.50.720:FF:000084">
    <property type="entry name" value="Short-chain dehydrogenase reductase"/>
    <property type="match status" value="1"/>
</dbReference>
<dbReference type="InterPro" id="IPR045090">
    <property type="entry name" value="Pept_M3A_M3B"/>
</dbReference>
<feature type="compositionally biased region" description="Basic and acidic residues" evidence="9">
    <location>
        <begin position="231"/>
        <end position="245"/>
    </location>
</feature>
<feature type="chain" id="PRO_5022825677" evidence="10">
    <location>
        <begin position="19"/>
        <end position="922"/>
    </location>
</feature>
<dbReference type="InterPro" id="IPR024079">
    <property type="entry name" value="MetalloPept_cat_dom_sf"/>
</dbReference>
<dbReference type="PANTHER" id="PTHR11804:SF84">
    <property type="entry name" value="SACCHAROLYSIN"/>
    <property type="match status" value="1"/>
</dbReference>
<evidence type="ECO:0000256" key="1">
    <source>
        <dbReference type="ARBA" id="ARBA00006040"/>
    </source>
</evidence>
<dbReference type="SUPFAM" id="SSF55486">
    <property type="entry name" value="Metalloproteases ('zincins'), catalytic domain"/>
    <property type="match status" value="2"/>
</dbReference>
<sequence length="922" mass="100759">MRRWLILAAACLAAPAFAQVYEFPRWNDAAQVRAECSRLLADVRQREKAIAAMPGQGAPVLGALDEMMQRVEDTMGPLWLLPAVHPAKPVRDAAEACDLEYQRFTASFLQNARVYQRLKRAAVADDIDRRLQRDQLDAFEDSGVALPAAARQRARQISTELTRLSQDFERRIREPRHRGLLRGRARGRARRRVAQRAARCPGPLRARAGLPDRRPGDGSGRAGANPRAHVARHDAPGRRGQPEDAAAHCRTAARVCAAVRVSLLRRFHAAPAHGGQRGAGHEVSGRGGCGGGAARACRLAVLREAKAHATGQPLSATTLQRWDLRHFTERVRQERHAVDQEAFRAHFPPLRSLEFVFALAQRLFGVRFEPVEQTLWHPQARAYAARDESGALLGTLFVDLYPRPDKYNHAAVWSFRNVSTRTGRLPAAALVVNFDRQGLTLDELETLLHEFGHALHALLSTTRYAIPGGTSVQLDFAEAPSQMLEDWVYDPAVLALFQQVCSECPPVPREKIERAERARHFAKGIATSRQLIFARYDGSARRARRSADGAVGAHGARHAAGPCARHDVPGGFGHGRRLRQRLLRLHVELVQAEDLRTAFAHDRLDAAAGRRYRETVLANGGRSRRRNWCAASSAARATRRPSSAAWPSSRRRTNTRRPTMSTPIHKLFDLSGQTALVTGGSRGLGLQIAEALGEAGAKIFLTSRKAADLEEAAAHLQAKGIDARWVAADMSQPAEVERVATEALHRLGDIDILVNNAGATWGAPAEDYPLEAWDKVMNLNIRSIFLMSQQIGKRSMIPRKRGRIINVASIAGLSGSGDVEFIAYGTSKGAVVNFTRTLAGEWGEHGITVNALAPGFFPSKMTKGTLERIGSDRLAKAAPLRRIGDDDDLKGAALLFASAAGKHITGQILAVDGGVSAVHHGG</sequence>
<evidence type="ECO:0000256" key="2">
    <source>
        <dbReference type="ARBA" id="ARBA00006484"/>
    </source>
</evidence>
<dbReference type="GO" id="GO:0006508">
    <property type="term" value="P:proteolysis"/>
    <property type="evidence" value="ECO:0007669"/>
    <property type="project" value="UniProtKB-KW"/>
</dbReference>
<evidence type="ECO:0000256" key="9">
    <source>
        <dbReference type="SAM" id="MobiDB-lite"/>
    </source>
</evidence>
<protein>
    <submittedName>
        <fullName evidence="12">SDR family NAD(P)-dependent oxidoreductase</fullName>
    </submittedName>
</protein>
<keyword evidence="3 8" id="KW-0645">Protease</keyword>
<feature type="compositionally biased region" description="Low complexity" evidence="9">
    <location>
        <begin position="548"/>
        <end position="563"/>
    </location>
</feature>
<feature type="region of interest" description="Disordered" evidence="9">
    <location>
        <begin position="547"/>
        <end position="568"/>
    </location>
</feature>
<feature type="domain" description="Peptidase M3A/M3B catalytic" evidence="11">
    <location>
        <begin position="299"/>
        <end position="537"/>
    </location>
</feature>
<dbReference type="GO" id="GO:0004222">
    <property type="term" value="F:metalloendopeptidase activity"/>
    <property type="evidence" value="ECO:0007669"/>
    <property type="project" value="InterPro"/>
</dbReference>
<dbReference type="NCBIfam" id="NF006070">
    <property type="entry name" value="PRK08213.1"/>
    <property type="match status" value="1"/>
</dbReference>
<dbReference type="Gene3D" id="1.10.1370.10">
    <property type="entry name" value="Neurolysin, domain 3"/>
    <property type="match status" value="1"/>
</dbReference>
<dbReference type="PRINTS" id="PR00080">
    <property type="entry name" value="SDRFAMILY"/>
</dbReference>
<feature type="region of interest" description="Disordered" evidence="9">
    <location>
        <begin position="639"/>
        <end position="659"/>
    </location>
</feature>
<comment type="similarity">
    <text evidence="2">Belongs to the short-chain dehydrogenases/reductases (SDR) family.</text>
</comment>
<dbReference type="Pfam" id="PF01432">
    <property type="entry name" value="Peptidase_M3"/>
    <property type="match status" value="1"/>
</dbReference>